<sequence>MADLLDSISGVSANNLYAAPETSVKVQGIVGYGRVSQSLEGVTQNFHAFTKDIGRTGSIFVDPGLLSSIDVTRGVSTSTGSLGSLGGSVDFKYMDLDDILFPGKNFGGMVRGQTGFSKYRNGEKPSGSFFLGGRNDRWDVMVGASDSRNDAYKIGSNFDKGDMMRNFHANNLEFRDSKHTYLHPIADDCRYLGIVGVTRGGRDGFRNCQLTSDKAGWLKQAAKSGELKGTQRNADAQMLRVRHFFNDTYDQSLELFATANHAKYETDQQPIIYIPEQDGSSVMPGTENGAVWGGQPWSVGSELKGQVISLKYKGAFSDLVNPQFQLFREVQDRKQRWVAREGSVVPGEQMHYFVENESFGLKLSNASHFDAALLGSLRMDAGVEIARRNKNVDSLGEDEFYGRYIEETMGIEYKGQKWDPDSRSETMGLTLALSTEGDGPWQASAGIGWQRVSMDIYDLRYQIGGIRKAGTQYGRTYYRDLLMAQGYDRRTAVSMATELARQQSEEFGGGSIWVEGDEKKNYNLKQANFALQYTKPGTGLTTYASIGYSERAPTSSEMYLYGMWLRQGFTANPHLEPEKNLSLNLGVNYQRKAWLMSQDSLSAGVGFYRNRIRNYIGYGPIWHENQASSEQNGVYASVNNLAPVIHQGFELNLAYQQPSFYVRAHLTLPLRYNNKMCSYQNPSGKGYSSVQDLATGNITHTAIGKGDRLCYSGWNWVEDGQIEPISGSLTMALTPYQGKLELGGTLHYRGKQRASYWYVESAQGNGSSVHSSVPLPDGEGFVTANLYPSVTKLDLFVNYRFSNNLKAGVYVSNLTDRMDATPTTFGYNFYPGRTITANMEYRF</sequence>
<evidence type="ECO:0000256" key="7">
    <source>
        <dbReference type="ARBA" id="ARBA00023077"/>
    </source>
</evidence>
<dbReference type="Proteomes" id="UP000078084">
    <property type="component" value="Unassembled WGS sequence"/>
</dbReference>
<comment type="caution">
    <text evidence="13">The sequence shown here is derived from an EMBL/GenBank/DDBJ whole genome shotgun (WGS) entry which is preliminary data.</text>
</comment>
<keyword evidence="9" id="KW-0675">Receptor</keyword>
<dbReference type="AlphaFoldDB" id="A0A171KRF7"/>
<keyword evidence="5 11" id="KW-0812">Transmembrane</keyword>
<dbReference type="PANTHER" id="PTHR30069">
    <property type="entry name" value="TONB-DEPENDENT OUTER MEMBRANE RECEPTOR"/>
    <property type="match status" value="1"/>
</dbReference>
<keyword evidence="8 11" id="KW-0472">Membrane</keyword>
<feature type="domain" description="TonB-dependent receptor-like beta-barrel" evidence="12">
    <location>
        <begin position="342"/>
        <end position="814"/>
    </location>
</feature>
<dbReference type="GO" id="GO:0015344">
    <property type="term" value="F:siderophore uptake transmembrane transporter activity"/>
    <property type="evidence" value="ECO:0007669"/>
    <property type="project" value="TreeGrafter"/>
</dbReference>
<evidence type="ECO:0000256" key="11">
    <source>
        <dbReference type="PROSITE-ProRule" id="PRU01360"/>
    </source>
</evidence>
<evidence type="ECO:0000256" key="8">
    <source>
        <dbReference type="ARBA" id="ARBA00023136"/>
    </source>
</evidence>
<dbReference type="InterPro" id="IPR036942">
    <property type="entry name" value="Beta-barrel_TonB_sf"/>
</dbReference>
<dbReference type="InterPro" id="IPR037066">
    <property type="entry name" value="Plug_dom_sf"/>
</dbReference>
<dbReference type="Gene3D" id="2.170.130.10">
    <property type="entry name" value="TonB-dependent receptor, plug domain"/>
    <property type="match status" value="1"/>
</dbReference>
<reference evidence="13 14" key="1">
    <citation type="submission" date="2015-04" db="EMBL/GenBank/DDBJ databases">
        <title>Genome sequence of Kerstersia gyiorum CG1.</title>
        <authorList>
            <person name="Greninger A.L."/>
            <person name="Kozyreva V."/>
            <person name="Chaturvedi V."/>
        </authorList>
    </citation>
    <scope>NUCLEOTIDE SEQUENCE [LARGE SCALE GENOMIC DNA]</scope>
    <source>
        <strain evidence="13 14">CG1</strain>
    </source>
</reference>
<evidence type="ECO:0000256" key="3">
    <source>
        <dbReference type="ARBA" id="ARBA00022448"/>
    </source>
</evidence>
<dbReference type="Gene3D" id="2.40.170.20">
    <property type="entry name" value="TonB-dependent receptor, beta-barrel domain"/>
    <property type="match status" value="1"/>
</dbReference>
<evidence type="ECO:0000313" key="14">
    <source>
        <dbReference type="Proteomes" id="UP000078084"/>
    </source>
</evidence>
<dbReference type="InterPro" id="IPR000531">
    <property type="entry name" value="Beta-barrel_TonB"/>
</dbReference>
<evidence type="ECO:0000313" key="13">
    <source>
        <dbReference type="EMBL" id="KKO71474.1"/>
    </source>
</evidence>
<evidence type="ECO:0000256" key="2">
    <source>
        <dbReference type="ARBA" id="ARBA00009810"/>
    </source>
</evidence>
<evidence type="ECO:0000256" key="6">
    <source>
        <dbReference type="ARBA" id="ARBA00022729"/>
    </source>
</evidence>
<dbReference type="InterPro" id="IPR039426">
    <property type="entry name" value="TonB-dep_rcpt-like"/>
</dbReference>
<keyword evidence="6" id="KW-0732">Signal</keyword>
<protein>
    <recommendedName>
        <fullName evidence="12">TonB-dependent receptor-like beta-barrel domain-containing protein</fullName>
    </recommendedName>
</protein>
<name>A0A171KRF7_9BURK</name>
<evidence type="ECO:0000259" key="12">
    <source>
        <dbReference type="Pfam" id="PF00593"/>
    </source>
</evidence>
<comment type="similarity">
    <text evidence="2 11">Belongs to the TonB-dependent receptor family.</text>
</comment>
<dbReference type="GO" id="GO:0009279">
    <property type="term" value="C:cell outer membrane"/>
    <property type="evidence" value="ECO:0007669"/>
    <property type="project" value="UniProtKB-SubCell"/>
</dbReference>
<dbReference type="EMBL" id="LBNE01000007">
    <property type="protein sequence ID" value="KKO71474.1"/>
    <property type="molecule type" value="Genomic_DNA"/>
</dbReference>
<evidence type="ECO:0000256" key="1">
    <source>
        <dbReference type="ARBA" id="ARBA00004571"/>
    </source>
</evidence>
<dbReference type="GO" id="GO:0044718">
    <property type="term" value="P:siderophore transmembrane transport"/>
    <property type="evidence" value="ECO:0007669"/>
    <property type="project" value="TreeGrafter"/>
</dbReference>
<organism evidence="13 14">
    <name type="scientific">Kerstersia gyiorum</name>
    <dbReference type="NCBI Taxonomy" id="206506"/>
    <lineage>
        <taxon>Bacteria</taxon>
        <taxon>Pseudomonadati</taxon>
        <taxon>Pseudomonadota</taxon>
        <taxon>Betaproteobacteria</taxon>
        <taxon>Burkholderiales</taxon>
        <taxon>Alcaligenaceae</taxon>
        <taxon>Kerstersia</taxon>
    </lineage>
</organism>
<keyword evidence="3 11" id="KW-0813">Transport</keyword>
<comment type="subcellular location">
    <subcellularLocation>
        <location evidence="1 11">Cell outer membrane</location>
        <topology evidence="1 11">Multi-pass membrane protein</topology>
    </subcellularLocation>
</comment>
<dbReference type="SUPFAM" id="SSF56935">
    <property type="entry name" value="Porins"/>
    <property type="match status" value="1"/>
</dbReference>
<dbReference type="PANTHER" id="PTHR30069:SF29">
    <property type="entry name" value="HEMOGLOBIN AND HEMOGLOBIN-HAPTOGLOBIN-BINDING PROTEIN 1-RELATED"/>
    <property type="match status" value="1"/>
</dbReference>
<keyword evidence="10 11" id="KW-0998">Cell outer membrane</keyword>
<gene>
    <name evidence="13" type="ORF">AAV32_11615</name>
</gene>
<keyword evidence="14" id="KW-1185">Reference proteome</keyword>
<evidence type="ECO:0000256" key="9">
    <source>
        <dbReference type="ARBA" id="ARBA00023170"/>
    </source>
</evidence>
<accession>A0A171KRF7</accession>
<keyword evidence="7" id="KW-0798">TonB box</keyword>
<keyword evidence="4 11" id="KW-1134">Transmembrane beta strand</keyword>
<evidence type="ECO:0000256" key="4">
    <source>
        <dbReference type="ARBA" id="ARBA00022452"/>
    </source>
</evidence>
<dbReference type="STRING" id="206506.AAV32_11615"/>
<dbReference type="Pfam" id="PF00593">
    <property type="entry name" value="TonB_dep_Rec_b-barrel"/>
    <property type="match status" value="1"/>
</dbReference>
<dbReference type="PATRIC" id="fig|206506.3.peg.2472"/>
<evidence type="ECO:0000256" key="5">
    <source>
        <dbReference type="ARBA" id="ARBA00022692"/>
    </source>
</evidence>
<evidence type="ECO:0000256" key="10">
    <source>
        <dbReference type="ARBA" id="ARBA00023237"/>
    </source>
</evidence>
<proteinExistence type="inferred from homology"/>
<dbReference type="PROSITE" id="PS52016">
    <property type="entry name" value="TONB_DEPENDENT_REC_3"/>
    <property type="match status" value="1"/>
</dbReference>